<sequence length="316" mass="34416">MKKIYVLDAFHPSGPQWLNGRAEVIPFNDPRRAHWHEDADGVMVRMTPLTEADFAKARRLKAVVKQGVGVNTIDLDAARRHGIVVANTPGVNSEAVAELALALALAVARRVGQFDRMIRAGEEIERPKLLGLGLQGKTVGVIGMGNIGVRAAAKFQAAFGCQVLAYDPFYKPRAQNDPWAFIDHERIDRLEALWPRLDLLTVHVPLTDATRHMVGARELAAMREGAIVVNVSRGGIVHEADLYDAIRSGHIFGAGLDVWQEREPPVSEHPLLSLPTVVATPHAGGGTAETQERSSLQVAQELFKVLEGGQPESRVA</sequence>
<evidence type="ECO:0000256" key="1">
    <source>
        <dbReference type="ARBA" id="ARBA00005854"/>
    </source>
</evidence>
<feature type="domain" description="D-isomer specific 2-hydroxyacid dehydrogenase catalytic" evidence="5">
    <location>
        <begin position="37"/>
        <end position="315"/>
    </location>
</feature>
<comment type="similarity">
    <text evidence="1 4">Belongs to the D-isomer specific 2-hydroxyacid dehydrogenase family.</text>
</comment>
<dbReference type="GO" id="GO:0051287">
    <property type="term" value="F:NAD binding"/>
    <property type="evidence" value="ECO:0007669"/>
    <property type="project" value="InterPro"/>
</dbReference>
<evidence type="ECO:0000313" key="8">
    <source>
        <dbReference type="Proteomes" id="UP000026682"/>
    </source>
</evidence>
<name>A0A158M8G1_9BORD</name>
<evidence type="ECO:0000259" key="6">
    <source>
        <dbReference type="Pfam" id="PF02826"/>
    </source>
</evidence>
<comment type="caution">
    <text evidence="7">The sequence shown here is derived from an EMBL/GenBank/DDBJ whole genome shotgun (WGS) entry which is preliminary data.</text>
</comment>
<dbReference type="PANTHER" id="PTHR10996">
    <property type="entry name" value="2-HYDROXYACID DEHYDROGENASE-RELATED"/>
    <property type="match status" value="1"/>
</dbReference>
<dbReference type="SUPFAM" id="SSF52283">
    <property type="entry name" value="Formate/glycerate dehydrogenase catalytic domain-like"/>
    <property type="match status" value="1"/>
</dbReference>
<dbReference type="Pfam" id="PF00389">
    <property type="entry name" value="2-Hacid_dh"/>
    <property type="match status" value="1"/>
</dbReference>
<dbReference type="AlphaFoldDB" id="A0A158M8G1"/>
<dbReference type="Gene3D" id="3.40.50.720">
    <property type="entry name" value="NAD(P)-binding Rossmann-like Domain"/>
    <property type="match status" value="2"/>
</dbReference>
<dbReference type="InterPro" id="IPR006140">
    <property type="entry name" value="D-isomer_DH_NAD-bd"/>
</dbReference>
<dbReference type="InterPro" id="IPR050223">
    <property type="entry name" value="D-isomer_2-hydroxyacid_DH"/>
</dbReference>
<gene>
    <name evidence="7" type="primary">pdxB_3</name>
    <name evidence="7" type="ORF">L497_1622</name>
</gene>
<dbReference type="SUPFAM" id="SSF51735">
    <property type="entry name" value="NAD(P)-binding Rossmann-fold domains"/>
    <property type="match status" value="1"/>
</dbReference>
<protein>
    <submittedName>
        <fullName evidence="7">4-phosphoerythronate dehydrogenase</fullName>
        <ecNumber evidence="7">1.1.1.290</ecNumber>
    </submittedName>
</protein>
<keyword evidence="2 4" id="KW-0560">Oxidoreductase</keyword>
<feature type="domain" description="D-isomer specific 2-hydroxyacid dehydrogenase NAD-binding" evidence="6">
    <location>
        <begin position="101"/>
        <end position="284"/>
    </location>
</feature>
<dbReference type="PATRIC" id="fig|1331206.3.peg.766"/>
<dbReference type="FunFam" id="3.40.50.720:FF:000203">
    <property type="entry name" value="D-3-phosphoglycerate dehydrogenase (SerA)"/>
    <property type="match status" value="1"/>
</dbReference>
<dbReference type="GO" id="GO:0016618">
    <property type="term" value="F:hydroxypyruvate reductase [NAD(P)H] activity"/>
    <property type="evidence" value="ECO:0007669"/>
    <property type="project" value="TreeGrafter"/>
</dbReference>
<dbReference type="PROSITE" id="PS00065">
    <property type="entry name" value="D_2_HYDROXYACID_DH_1"/>
    <property type="match status" value="1"/>
</dbReference>
<keyword evidence="3" id="KW-0520">NAD</keyword>
<dbReference type="GO" id="GO:0005829">
    <property type="term" value="C:cytosol"/>
    <property type="evidence" value="ECO:0007669"/>
    <property type="project" value="TreeGrafter"/>
</dbReference>
<proteinExistence type="inferred from homology"/>
<dbReference type="EMBL" id="JFZZ01000032">
    <property type="protein sequence ID" value="KAK97039.1"/>
    <property type="molecule type" value="Genomic_DNA"/>
</dbReference>
<dbReference type="EC" id="1.1.1.290" evidence="7"/>
<accession>A0A158M8G1</accession>
<reference evidence="7 8" key="1">
    <citation type="submission" date="2014-03" db="EMBL/GenBank/DDBJ databases">
        <title>Genome sequence of Bordetella holmseii.</title>
        <authorList>
            <person name="Harvill E."/>
            <person name="Goodfield L.L."/>
            <person name="Ivanov Y."/>
            <person name="Meyer J.A."/>
            <person name="Newth C."/>
            <person name="Cassiday P."/>
            <person name="Tondella M.L."/>
            <person name="Liao P."/>
            <person name="Zimmerman J."/>
            <person name="Meert K."/>
            <person name="Wessel D."/>
            <person name="Berger J."/>
            <person name="Dean J.M."/>
            <person name="Holubkov R."/>
            <person name="Burr J."/>
            <person name="Liu T."/>
            <person name="Brinkac L.M."/>
            <person name="Sanka R."/>
            <person name="Kim M."/>
            <person name="Losada L."/>
        </authorList>
    </citation>
    <scope>NUCLEOTIDE SEQUENCE [LARGE SCALE GENOMIC DNA]</scope>
    <source>
        <strain evidence="7 8">CDC-H585-BH</strain>
    </source>
</reference>
<dbReference type="Pfam" id="PF02826">
    <property type="entry name" value="2-Hacid_dh_C"/>
    <property type="match status" value="1"/>
</dbReference>
<evidence type="ECO:0000256" key="4">
    <source>
        <dbReference type="RuleBase" id="RU003719"/>
    </source>
</evidence>
<dbReference type="GeneID" id="93119569"/>
<dbReference type="InterPro" id="IPR036291">
    <property type="entry name" value="NAD(P)-bd_dom_sf"/>
</dbReference>
<dbReference type="Proteomes" id="UP000026682">
    <property type="component" value="Unassembled WGS sequence"/>
</dbReference>
<evidence type="ECO:0000313" key="7">
    <source>
        <dbReference type="EMBL" id="KAK97039.1"/>
    </source>
</evidence>
<dbReference type="InterPro" id="IPR029752">
    <property type="entry name" value="D-isomer_DH_CS1"/>
</dbReference>
<evidence type="ECO:0000256" key="2">
    <source>
        <dbReference type="ARBA" id="ARBA00023002"/>
    </source>
</evidence>
<dbReference type="STRING" id="35814.BBB42_11380"/>
<dbReference type="GO" id="GO:0033711">
    <property type="term" value="F:4-phosphoerythronate dehydrogenase activity"/>
    <property type="evidence" value="ECO:0007669"/>
    <property type="project" value="UniProtKB-EC"/>
</dbReference>
<organism evidence="7 8">
    <name type="scientific">Bordetella holmesii CDC-H585-BH</name>
    <dbReference type="NCBI Taxonomy" id="1331206"/>
    <lineage>
        <taxon>Bacteria</taxon>
        <taxon>Pseudomonadati</taxon>
        <taxon>Pseudomonadota</taxon>
        <taxon>Betaproteobacteria</taxon>
        <taxon>Burkholderiales</taxon>
        <taxon>Alcaligenaceae</taxon>
        <taxon>Bordetella</taxon>
    </lineage>
</organism>
<evidence type="ECO:0000256" key="3">
    <source>
        <dbReference type="ARBA" id="ARBA00023027"/>
    </source>
</evidence>
<dbReference type="RefSeq" id="WP_005014461.1">
    <property type="nucleotide sequence ID" value="NZ_JFZZ01000032.1"/>
</dbReference>
<evidence type="ECO:0000259" key="5">
    <source>
        <dbReference type="Pfam" id="PF00389"/>
    </source>
</evidence>
<dbReference type="GO" id="GO:0030267">
    <property type="term" value="F:glyoxylate reductase (NADPH) activity"/>
    <property type="evidence" value="ECO:0007669"/>
    <property type="project" value="TreeGrafter"/>
</dbReference>
<dbReference type="InterPro" id="IPR006139">
    <property type="entry name" value="D-isomer_2_OHA_DH_cat_dom"/>
</dbReference>
<dbReference type="PANTHER" id="PTHR10996:SF178">
    <property type="entry name" value="2-HYDROXYACID DEHYDROGENASE YGL185C-RELATED"/>
    <property type="match status" value="1"/>
</dbReference>